<dbReference type="AlphaFoldDB" id="T1JJY8"/>
<reference evidence="2" key="1">
    <citation type="submission" date="2011-05" db="EMBL/GenBank/DDBJ databases">
        <authorList>
            <person name="Richards S.R."/>
            <person name="Qu J."/>
            <person name="Jiang H."/>
            <person name="Jhangiani S.N."/>
            <person name="Agravi P."/>
            <person name="Goodspeed R."/>
            <person name="Gross S."/>
            <person name="Mandapat C."/>
            <person name="Jackson L."/>
            <person name="Mathew T."/>
            <person name="Pu L."/>
            <person name="Thornton R."/>
            <person name="Saada N."/>
            <person name="Wilczek-Boney K.B."/>
            <person name="Lee S."/>
            <person name="Kovar C."/>
            <person name="Wu Y."/>
            <person name="Scherer S.E."/>
            <person name="Worley K.C."/>
            <person name="Muzny D.M."/>
            <person name="Gibbs R."/>
        </authorList>
    </citation>
    <scope>NUCLEOTIDE SEQUENCE</scope>
    <source>
        <strain evidence="2">Brora</strain>
    </source>
</reference>
<sequence length="51" mass="5923">MCKKLNMEEDVEEIMHQLGFDEGGRISIQGICSLSLPTKKRNKCASRYFMR</sequence>
<organism evidence="1 2">
    <name type="scientific">Strigamia maritima</name>
    <name type="common">European centipede</name>
    <name type="synonym">Geophilus maritimus</name>
    <dbReference type="NCBI Taxonomy" id="126957"/>
    <lineage>
        <taxon>Eukaryota</taxon>
        <taxon>Metazoa</taxon>
        <taxon>Ecdysozoa</taxon>
        <taxon>Arthropoda</taxon>
        <taxon>Myriapoda</taxon>
        <taxon>Chilopoda</taxon>
        <taxon>Pleurostigmophora</taxon>
        <taxon>Geophilomorpha</taxon>
        <taxon>Linotaeniidae</taxon>
        <taxon>Strigamia</taxon>
    </lineage>
</organism>
<protein>
    <recommendedName>
        <fullName evidence="3">EF-hand domain-containing protein</fullName>
    </recommendedName>
</protein>
<keyword evidence="2" id="KW-1185">Reference proteome</keyword>
<evidence type="ECO:0000313" key="1">
    <source>
        <dbReference type="EnsemblMetazoa" id="SMAR014168-PA"/>
    </source>
</evidence>
<dbReference type="EnsemblMetazoa" id="SMAR014168-RA">
    <property type="protein sequence ID" value="SMAR014168-PA"/>
    <property type="gene ID" value="SMAR014168"/>
</dbReference>
<dbReference type="Proteomes" id="UP000014500">
    <property type="component" value="Unassembled WGS sequence"/>
</dbReference>
<evidence type="ECO:0000313" key="2">
    <source>
        <dbReference type="Proteomes" id="UP000014500"/>
    </source>
</evidence>
<accession>T1JJY8</accession>
<evidence type="ECO:0008006" key="3">
    <source>
        <dbReference type="Google" id="ProtNLM"/>
    </source>
</evidence>
<dbReference type="HOGENOM" id="CLU_3108976_0_0_1"/>
<reference evidence="1" key="2">
    <citation type="submission" date="2015-02" db="UniProtKB">
        <authorList>
            <consortium name="EnsemblMetazoa"/>
        </authorList>
    </citation>
    <scope>IDENTIFICATION</scope>
</reference>
<proteinExistence type="predicted"/>
<name>T1JJY8_STRMM</name>
<dbReference type="EMBL" id="JH432045">
    <property type="status" value="NOT_ANNOTATED_CDS"/>
    <property type="molecule type" value="Genomic_DNA"/>
</dbReference>